<dbReference type="AlphaFoldDB" id="A0A4P9K4E6"/>
<dbReference type="KEGG" id="thig:FE785_03690"/>
<dbReference type="Pfam" id="PF12974">
    <property type="entry name" value="Phosphonate-bd"/>
    <property type="match status" value="1"/>
</dbReference>
<dbReference type="PANTHER" id="PTHR35841:SF1">
    <property type="entry name" value="PHOSPHONATES-BINDING PERIPLASMIC PROTEIN"/>
    <property type="match status" value="1"/>
</dbReference>
<reference evidence="2 3" key="1">
    <citation type="submission" date="2019-05" db="EMBL/GenBank/DDBJ databases">
        <title>Thiomicrorhabdus sediminis sp. nov, a novel sulfur-oxidizing bacterium isolated from coastal sediment.</title>
        <authorList>
            <person name="Liu X."/>
        </authorList>
    </citation>
    <scope>NUCLEOTIDE SEQUENCE [LARGE SCALE GENOMIC DNA]</scope>
    <source>
        <strain evidence="2 3">G1</strain>
    </source>
</reference>
<dbReference type="PANTHER" id="PTHR35841">
    <property type="entry name" value="PHOSPHONATES-BINDING PERIPLASMIC PROTEIN"/>
    <property type="match status" value="1"/>
</dbReference>
<name>A0A4P9K4E6_9GAMM</name>
<dbReference type="RefSeq" id="WP_138564479.1">
    <property type="nucleotide sequence ID" value="NZ_CP040602.1"/>
</dbReference>
<keyword evidence="1" id="KW-0732">Signal</keyword>
<protein>
    <submittedName>
        <fullName evidence="2">Phosphate/phosphite/phosphonate ABC transporter substrate-binding protein</fullName>
    </submittedName>
</protein>
<proteinExistence type="predicted"/>
<evidence type="ECO:0000313" key="3">
    <source>
        <dbReference type="Proteomes" id="UP000304864"/>
    </source>
</evidence>
<gene>
    <name evidence="2" type="ORF">FE785_03690</name>
</gene>
<dbReference type="SUPFAM" id="SSF53850">
    <property type="entry name" value="Periplasmic binding protein-like II"/>
    <property type="match status" value="1"/>
</dbReference>
<accession>A0A4P9K4E6</accession>
<sequence length="269" mass="30455">MIRMLFPAGMVSVLMLVSSHSYAQNIVIGVVPQQSPLVLFKKWQPLAKFLSEQTGYKVQFKTEKSIPEFENVLYQGGYDIAYMNPYHYVVANKRQGYQAALRRKGDIRGILVSRLDDDISSINKGAEFLFPSPNAFAATLVMKYELKHKFNVDVEALGHYKYVNSHDSVYKGVARKIGDLGGGVERTFNNFKSSSDKPFLKVLYTTKGYPSHPIAYKADMPEEVKEKLTEAFLSLPQGILDNLSMQEIQLTDDKEYDAIREIAKSLMTE</sequence>
<evidence type="ECO:0000313" key="2">
    <source>
        <dbReference type="EMBL" id="QCU89802.1"/>
    </source>
</evidence>
<evidence type="ECO:0000256" key="1">
    <source>
        <dbReference type="SAM" id="SignalP"/>
    </source>
</evidence>
<dbReference type="OrthoDB" id="5343002at2"/>
<dbReference type="Gene3D" id="3.40.190.10">
    <property type="entry name" value="Periplasmic binding protein-like II"/>
    <property type="match status" value="2"/>
</dbReference>
<dbReference type="EMBL" id="CP040602">
    <property type="protein sequence ID" value="QCU89802.1"/>
    <property type="molecule type" value="Genomic_DNA"/>
</dbReference>
<dbReference type="Proteomes" id="UP000304864">
    <property type="component" value="Chromosome"/>
</dbReference>
<feature type="chain" id="PRO_5020953213" evidence="1">
    <location>
        <begin position="24"/>
        <end position="269"/>
    </location>
</feature>
<keyword evidence="3" id="KW-1185">Reference proteome</keyword>
<feature type="signal peptide" evidence="1">
    <location>
        <begin position="1"/>
        <end position="23"/>
    </location>
</feature>
<organism evidence="2 3">
    <name type="scientific">Thiomicrorhabdus sediminis</name>
    <dbReference type="NCBI Taxonomy" id="2580412"/>
    <lineage>
        <taxon>Bacteria</taxon>
        <taxon>Pseudomonadati</taxon>
        <taxon>Pseudomonadota</taxon>
        <taxon>Gammaproteobacteria</taxon>
        <taxon>Thiotrichales</taxon>
        <taxon>Piscirickettsiaceae</taxon>
        <taxon>Thiomicrorhabdus</taxon>
    </lineage>
</organism>